<dbReference type="GO" id="GO:0033068">
    <property type="term" value="P:macrolide biosynthetic process"/>
    <property type="evidence" value="ECO:0007669"/>
    <property type="project" value="UniProtKB-ARBA"/>
</dbReference>
<protein>
    <submittedName>
        <fullName evidence="11">Uncharacterized protein</fullName>
    </submittedName>
</protein>
<dbReference type="InterPro" id="IPR036736">
    <property type="entry name" value="ACP-like_sf"/>
</dbReference>
<dbReference type="PANTHER" id="PTHR43775:SF51">
    <property type="entry name" value="INACTIVE PHENOLPHTHIOCEROL SYNTHESIS POLYKETIDE SYNTHASE TYPE I PKS1-RELATED"/>
    <property type="match status" value="1"/>
</dbReference>
<keyword evidence="12" id="KW-1185">Reference proteome</keyword>
<dbReference type="SUPFAM" id="SSF55048">
    <property type="entry name" value="Probable ACP-binding domain of malonyl-CoA ACP transacylase"/>
    <property type="match status" value="1"/>
</dbReference>
<accession>A0A1S6J3L1</accession>
<dbReference type="KEGG" id="spac:B1H29_04810"/>
<dbReference type="Gene3D" id="3.40.47.10">
    <property type="match status" value="1"/>
</dbReference>
<dbReference type="InterPro" id="IPR009081">
    <property type="entry name" value="PP-bd_ACP"/>
</dbReference>
<dbReference type="InterPro" id="IPR016035">
    <property type="entry name" value="Acyl_Trfase/lysoPLipase"/>
</dbReference>
<dbReference type="Gene3D" id="1.10.1200.10">
    <property type="entry name" value="ACP-like"/>
    <property type="match status" value="1"/>
</dbReference>
<organism evidence="11 12">
    <name type="scientific">Streptomyces pactum</name>
    <dbReference type="NCBI Taxonomy" id="68249"/>
    <lineage>
        <taxon>Bacteria</taxon>
        <taxon>Bacillati</taxon>
        <taxon>Actinomycetota</taxon>
        <taxon>Actinomycetes</taxon>
        <taxon>Kitasatosporales</taxon>
        <taxon>Streptomycetaceae</taxon>
        <taxon>Streptomyces</taxon>
    </lineage>
</organism>
<feature type="domain" description="Carrier" evidence="9">
    <location>
        <begin position="1529"/>
        <end position="1604"/>
    </location>
</feature>
<dbReference type="Pfam" id="PF22953">
    <property type="entry name" value="SpnB_Rossmann"/>
    <property type="match status" value="1"/>
</dbReference>
<dbReference type="Pfam" id="PF08990">
    <property type="entry name" value="Docking"/>
    <property type="match status" value="1"/>
</dbReference>
<keyword evidence="2" id="KW-0596">Phosphopantetheine</keyword>
<keyword evidence="3" id="KW-0597">Phosphoprotein</keyword>
<dbReference type="InterPro" id="IPR016036">
    <property type="entry name" value="Malonyl_transacylase_ACP-bd"/>
</dbReference>
<evidence type="ECO:0000256" key="4">
    <source>
        <dbReference type="ARBA" id="ARBA00022679"/>
    </source>
</evidence>
<dbReference type="SMART" id="SM00823">
    <property type="entry name" value="PKS_PP"/>
    <property type="match status" value="1"/>
</dbReference>
<dbReference type="Pfam" id="PF08659">
    <property type="entry name" value="KR"/>
    <property type="match status" value="1"/>
</dbReference>
<keyword evidence="4" id="KW-0808">Transferase</keyword>
<dbReference type="Pfam" id="PF00550">
    <property type="entry name" value="PP-binding"/>
    <property type="match status" value="1"/>
</dbReference>
<evidence type="ECO:0000256" key="8">
    <source>
        <dbReference type="SAM" id="MobiDB-lite"/>
    </source>
</evidence>
<dbReference type="SUPFAM" id="SSF101173">
    <property type="entry name" value="Docking domain B of the erythromycin polyketide synthase (DEBS)"/>
    <property type="match status" value="1"/>
</dbReference>
<dbReference type="EMBL" id="CP019724">
    <property type="protein sequence ID" value="AQS66337.1"/>
    <property type="molecule type" value="Genomic_DNA"/>
</dbReference>
<dbReference type="Pfam" id="PF00698">
    <property type="entry name" value="Acyl_transf_1"/>
    <property type="match status" value="1"/>
</dbReference>
<dbReference type="InterPro" id="IPR001227">
    <property type="entry name" value="Ac_transferase_dom_sf"/>
</dbReference>
<evidence type="ECO:0000256" key="2">
    <source>
        <dbReference type="ARBA" id="ARBA00022450"/>
    </source>
</evidence>
<dbReference type="InterPro" id="IPR036291">
    <property type="entry name" value="NAD(P)-bd_dom_sf"/>
</dbReference>
<dbReference type="SUPFAM" id="SSF53901">
    <property type="entry name" value="Thiolase-like"/>
    <property type="match status" value="1"/>
</dbReference>
<dbReference type="InterPro" id="IPR036299">
    <property type="entry name" value="Polyketide_synth_docking_sf"/>
</dbReference>
<evidence type="ECO:0000259" key="9">
    <source>
        <dbReference type="PROSITE" id="PS50075"/>
    </source>
</evidence>
<dbReference type="FunFam" id="3.40.47.10:FF:000019">
    <property type="entry name" value="Polyketide synthase type I"/>
    <property type="match status" value="1"/>
</dbReference>
<dbReference type="GO" id="GO:0006633">
    <property type="term" value="P:fatty acid biosynthetic process"/>
    <property type="evidence" value="ECO:0007669"/>
    <property type="project" value="InterPro"/>
</dbReference>
<dbReference type="RefSeq" id="WP_079160025.1">
    <property type="nucleotide sequence ID" value="NZ_CP019724.1"/>
</dbReference>
<dbReference type="Gene3D" id="3.40.366.10">
    <property type="entry name" value="Malonyl-Coenzyme A Acyl Carrier Protein, domain 2"/>
    <property type="match status" value="1"/>
</dbReference>
<feature type="compositionally biased region" description="Basic and acidic residues" evidence="8">
    <location>
        <begin position="102"/>
        <end position="133"/>
    </location>
</feature>
<comment type="cofactor">
    <cofactor evidence="1">
        <name>pantetheine 4'-phosphate</name>
        <dbReference type="ChEBI" id="CHEBI:47942"/>
    </cofactor>
</comment>
<dbReference type="InterPro" id="IPR018201">
    <property type="entry name" value="Ketoacyl_synth_AS"/>
</dbReference>
<dbReference type="GO" id="GO:0004312">
    <property type="term" value="F:fatty acid synthase activity"/>
    <property type="evidence" value="ECO:0007669"/>
    <property type="project" value="TreeGrafter"/>
</dbReference>
<dbReference type="CDD" id="cd00833">
    <property type="entry name" value="PKS"/>
    <property type="match status" value="1"/>
</dbReference>
<evidence type="ECO:0000313" key="12">
    <source>
        <dbReference type="Proteomes" id="UP000189443"/>
    </source>
</evidence>
<dbReference type="SMART" id="SM00825">
    <property type="entry name" value="PKS_KS"/>
    <property type="match status" value="1"/>
</dbReference>
<dbReference type="SMART" id="SM00827">
    <property type="entry name" value="PKS_AT"/>
    <property type="match status" value="1"/>
</dbReference>
<evidence type="ECO:0000256" key="3">
    <source>
        <dbReference type="ARBA" id="ARBA00022553"/>
    </source>
</evidence>
<dbReference type="PROSITE" id="PS50075">
    <property type="entry name" value="CARRIER"/>
    <property type="match status" value="1"/>
</dbReference>
<dbReference type="InterPro" id="IPR020806">
    <property type="entry name" value="PKS_PP-bd"/>
</dbReference>
<feature type="compositionally biased region" description="Low complexity" evidence="8">
    <location>
        <begin position="1052"/>
        <end position="1061"/>
    </location>
</feature>
<proteinExistence type="predicted"/>
<feature type="region of interest" description="Disordered" evidence="8">
    <location>
        <begin position="88"/>
        <end position="143"/>
    </location>
</feature>
<dbReference type="InterPro" id="IPR006162">
    <property type="entry name" value="Ppantetheine_attach_site"/>
</dbReference>
<feature type="compositionally biased region" description="Acidic residues" evidence="8">
    <location>
        <begin position="92"/>
        <end position="101"/>
    </location>
</feature>
<dbReference type="InterPro" id="IPR032821">
    <property type="entry name" value="PKS_assoc"/>
</dbReference>
<dbReference type="PROSITE" id="PS52004">
    <property type="entry name" value="KS3_2"/>
    <property type="match status" value="1"/>
</dbReference>
<dbReference type="GO" id="GO:0004315">
    <property type="term" value="F:3-oxoacyl-[acyl-carrier-protein] synthase activity"/>
    <property type="evidence" value="ECO:0007669"/>
    <property type="project" value="InterPro"/>
</dbReference>
<dbReference type="InterPro" id="IPR015083">
    <property type="entry name" value="NorB/c/GfsB-D-like_docking"/>
</dbReference>
<dbReference type="InterPro" id="IPR014030">
    <property type="entry name" value="Ketoacyl_synth_N"/>
</dbReference>
<sequence length="1688" mass="179831">MGAEDPEKLRYFLKRVSGELHEARARLRETEESSHEPIAIVGMGCRFPGGAVSPESLWELAAEGRDAIGDFPTNRGWDLDGLFDTYGTYADDGAEGQDGDEGGDRNGDGDGHGAEDRSTDEGEGPRVPRETRGSRPGTSVTRRGGFLYDADQFDAAFFNISPREAKAMDPQQRLLLEVAWEALEDAGIPPTDLAEARAGVFAGLSPNRYGAQGDAELEGYLLTGTAPAVASGRIAYTLGLHGPALTIDTACSSSLVAVHLACQALRNNECTLALAGGATIMATPETFLEFSRQGGLAPDGRCKAFAAEADGTGWSEGAGIIVLQRLSDAQAQGRTILALIPGSAVNQDGASNGLTAPNGPAQERVIHQALTNAHLTPDQIDAVEAHGTGTTLGDPIEAHALLNTYGQHHTPQHPLYLGSLKTNIGHTQAAAGIAGIIKMVQALNHDHLPPTLHAHNPSPHINWTTGHITLLTQPTPWPTHNRPRNAAISSFGISGTNAHLILQQAPTPTPPPDNKPTPPHTDKPTTPPQDDTSLVVLPLSAKSAPALRAQATELRDHLSARPSLSLPDAGHALITTRAAFTHRAAVVTSSRTTALDALDALAEDRAHPAAVLGPPAGAGERKTVFVFPGQGSQWAGMGVRLQTESAAFGARLAECARALSPYTGWDVRDVLAEVEGAQGLDAVDVVQPALWAVMVSLAAAWAELGVVPDAVVGHSQGEIAAACVAGILSLEDGAKIVALRSRAIRALAAGHGGMLSLAVDRQTAGELIASYEGRLSVAAHNGPTATVVAGDTDALREVLAHCESSGVRARPIPVDYASHTAHMEVLEGELADLLSGVQPQERETGAIAYYSAVTGTQITATAQLDGRYWYTNLRRPVEFAATTQALLDDGHTHFIECSPHPVLTIGIQETTDTVTEGRVHVQGTLRRDEGDLRQLLLSAAALHTSGHAIDWPTTGNVTNSNSNSTAKLPTYPFQRDSYWLSPPRTAAARENGPALLHLTWDEHPTPHTTAALPAHTALLTNPFDTPDTPVAPDEPHRPDKADRADEPDGQDDGQAGPDGLGVSDSPDAPDAGHRVLSGLVPTADHYRTLTDLTHALDNATTTPDTLICPLPTPTTTPTDPTTDTHNTLTAALHLLQTWLADERTTHTHLVLLTHQAVTVTPDEDPHLTHAATTALIRTAQTEHPHRITLIDLDTHPDTPTTLPHALHHAHTHHQPQLAIRQGHIHTPALRHTHTPTTTPPPTWNPQGTVLITGGTGTLAAHTARHLITQHGVRHLLLASRTGPNAPGAHQLTTELQTLGADVTLAACDIADPHALTHLLTTLPDTHPLTAVIHTAGLIDMAPLLELTPQQLHTVLRPKVDAAWNLHHATRHLNLDAFILYSSLAATLASPGQANYAAANAYLDALAHHRHHQGLPATSLAWGPWTDTNGMIRHLNTTTRKHTTRTGFPPLTTTNALHLLDTALTTHHPTTTATHLNTTTLTTQAHNNTLPPLLHHLTPTPPPTLQTTAPDNNTPLQDQLAHLDPQQRHEHLLNLVRTTIATVLAHPDPHHIDPHQPFKQLGFDSLTTVQLRNHLTHTTGLHLPTTLAFDHPTPHAVTTHLNQQLNSETNKEATHEKLMSEIRKLEAAFSSASVGAARHAEVTARLKDLLWNWENSRGHGPAGTGPFDDLDSATDEELFSVLDNELDTP</sequence>
<dbReference type="SMART" id="SM00822">
    <property type="entry name" value="PKS_KR"/>
    <property type="match status" value="1"/>
</dbReference>
<evidence type="ECO:0000256" key="5">
    <source>
        <dbReference type="ARBA" id="ARBA00023194"/>
    </source>
</evidence>
<evidence type="ECO:0000256" key="6">
    <source>
        <dbReference type="ARBA" id="ARBA00023268"/>
    </source>
</evidence>
<dbReference type="FunFam" id="1.10.1200.10:FF:000007">
    <property type="entry name" value="Probable polyketide synthase pks17"/>
    <property type="match status" value="1"/>
</dbReference>
<feature type="compositionally biased region" description="Pro residues" evidence="8">
    <location>
        <begin position="507"/>
        <end position="519"/>
    </location>
</feature>
<reference evidence="11 12" key="1">
    <citation type="submission" date="2017-02" db="EMBL/GenBank/DDBJ databases">
        <title>Streptomyces pactum ACT12 Genome sequencing and assembly.</title>
        <authorList>
            <person name="Xue Q."/>
            <person name="Yan X."/>
            <person name="Jia L."/>
            <person name="Yan H."/>
        </authorList>
    </citation>
    <scope>NUCLEOTIDE SEQUENCE [LARGE SCALE GENOMIC DNA]</scope>
    <source>
        <strain evidence="11 12">ACT12</strain>
    </source>
</reference>
<keyword evidence="5" id="KW-0045">Antibiotic biosynthesis</keyword>
<dbReference type="Gene3D" id="3.40.50.720">
    <property type="entry name" value="NAD(P)-binding Rossmann-like Domain"/>
    <property type="match status" value="1"/>
</dbReference>
<dbReference type="Pfam" id="PF02801">
    <property type="entry name" value="Ketoacyl-synt_C"/>
    <property type="match status" value="1"/>
</dbReference>
<evidence type="ECO:0000259" key="10">
    <source>
        <dbReference type="PROSITE" id="PS52004"/>
    </source>
</evidence>
<dbReference type="Proteomes" id="UP000189443">
    <property type="component" value="Chromosome"/>
</dbReference>
<keyword evidence="7" id="KW-0012">Acyltransferase</keyword>
<dbReference type="InterPro" id="IPR014031">
    <property type="entry name" value="Ketoacyl_synth_C"/>
</dbReference>
<gene>
    <name evidence="11" type="ORF">B1H29_04810</name>
</gene>
<dbReference type="PROSITE" id="PS00012">
    <property type="entry name" value="PHOSPHOPANTETHEINE"/>
    <property type="match status" value="1"/>
</dbReference>
<dbReference type="InterPro" id="IPR055123">
    <property type="entry name" value="SpnB-like_Rossmann"/>
</dbReference>
<dbReference type="InterPro" id="IPR050091">
    <property type="entry name" value="PKS_NRPS_Biosynth_Enz"/>
</dbReference>
<dbReference type="InterPro" id="IPR013968">
    <property type="entry name" value="PKS_KR"/>
</dbReference>
<dbReference type="GO" id="GO:0031177">
    <property type="term" value="F:phosphopantetheine binding"/>
    <property type="evidence" value="ECO:0007669"/>
    <property type="project" value="InterPro"/>
</dbReference>
<dbReference type="SUPFAM" id="SSF51735">
    <property type="entry name" value="NAD(P)-binding Rossmann-fold domains"/>
    <property type="match status" value="2"/>
</dbReference>
<dbReference type="SUPFAM" id="SSF52151">
    <property type="entry name" value="FabD/lysophospholipase-like"/>
    <property type="match status" value="1"/>
</dbReference>
<evidence type="ECO:0000256" key="7">
    <source>
        <dbReference type="ARBA" id="ARBA00023315"/>
    </source>
</evidence>
<name>A0A1S6J3L1_9ACTN</name>
<dbReference type="InterPro" id="IPR057326">
    <property type="entry name" value="KR_dom"/>
</dbReference>
<dbReference type="Gene3D" id="3.30.70.3290">
    <property type="match status" value="1"/>
</dbReference>
<keyword evidence="6" id="KW-0511">Multifunctional enzyme</keyword>
<feature type="domain" description="Ketosynthase family 3 (KS3)" evidence="10">
    <location>
        <begin position="35"/>
        <end position="504"/>
    </location>
</feature>
<dbReference type="PROSITE" id="PS00606">
    <property type="entry name" value="KS3_1"/>
    <property type="match status" value="1"/>
</dbReference>
<dbReference type="InterPro" id="IPR020841">
    <property type="entry name" value="PKS_Beta-ketoAc_synthase_dom"/>
</dbReference>
<dbReference type="Pfam" id="PF16197">
    <property type="entry name" value="KAsynt_C_assoc"/>
    <property type="match status" value="1"/>
</dbReference>
<dbReference type="InterPro" id="IPR014043">
    <property type="entry name" value="Acyl_transferase_dom"/>
</dbReference>
<dbReference type="SUPFAM" id="SSF47336">
    <property type="entry name" value="ACP-like"/>
    <property type="match status" value="1"/>
</dbReference>
<dbReference type="FunFam" id="3.40.366.10:FF:000002">
    <property type="entry name" value="Probable polyketide synthase 2"/>
    <property type="match status" value="1"/>
</dbReference>
<dbReference type="PANTHER" id="PTHR43775">
    <property type="entry name" value="FATTY ACID SYNTHASE"/>
    <property type="match status" value="1"/>
</dbReference>
<evidence type="ECO:0000313" key="11">
    <source>
        <dbReference type="EMBL" id="AQS66337.1"/>
    </source>
</evidence>
<feature type="region of interest" description="Disordered" evidence="8">
    <location>
        <begin position="503"/>
        <end position="533"/>
    </location>
</feature>
<dbReference type="Pfam" id="PF00109">
    <property type="entry name" value="ketoacyl-synt"/>
    <property type="match status" value="2"/>
</dbReference>
<dbReference type="OrthoDB" id="9778690at2"/>
<feature type="compositionally biased region" description="Basic and acidic residues" evidence="8">
    <location>
        <begin position="1033"/>
        <end position="1046"/>
    </location>
</feature>
<evidence type="ECO:0000256" key="1">
    <source>
        <dbReference type="ARBA" id="ARBA00001957"/>
    </source>
</evidence>
<dbReference type="InterPro" id="IPR016039">
    <property type="entry name" value="Thiolase-like"/>
</dbReference>
<dbReference type="CDD" id="cd08956">
    <property type="entry name" value="KR_3_FAS_SDR_x"/>
    <property type="match status" value="1"/>
</dbReference>
<feature type="region of interest" description="Disordered" evidence="8">
    <location>
        <begin position="1019"/>
        <end position="1075"/>
    </location>
</feature>